<accession>A0AAV2QHN4</accession>
<dbReference type="InterPro" id="IPR032675">
    <property type="entry name" value="LRR_dom_sf"/>
</dbReference>
<dbReference type="GO" id="GO:0044782">
    <property type="term" value="P:cilium organization"/>
    <property type="evidence" value="ECO:0007669"/>
    <property type="project" value="TreeGrafter"/>
</dbReference>
<dbReference type="PANTHER" id="PTHR24110">
    <property type="entry name" value="CENTROSOMAL PROTEIN OF 78 KDA"/>
    <property type="match status" value="1"/>
</dbReference>
<reference evidence="1 2" key="1">
    <citation type="submission" date="2024-05" db="EMBL/GenBank/DDBJ databases">
        <authorList>
            <person name="Wallberg A."/>
        </authorList>
    </citation>
    <scope>NUCLEOTIDE SEQUENCE [LARGE SCALE GENOMIC DNA]</scope>
</reference>
<evidence type="ECO:0000313" key="1">
    <source>
        <dbReference type="EMBL" id="CAL4082038.1"/>
    </source>
</evidence>
<dbReference type="GO" id="GO:0036064">
    <property type="term" value="C:ciliary basal body"/>
    <property type="evidence" value="ECO:0007669"/>
    <property type="project" value="TreeGrafter"/>
</dbReference>
<dbReference type="PANTHER" id="PTHR24110:SF3">
    <property type="entry name" value="CENTROSOMAL PROTEIN OF 78 KDA"/>
    <property type="match status" value="1"/>
</dbReference>
<protein>
    <submittedName>
        <fullName evidence="1">Uncharacterized protein</fullName>
    </submittedName>
</protein>
<organism evidence="1 2">
    <name type="scientific">Meganyctiphanes norvegica</name>
    <name type="common">Northern krill</name>
    <name type="synonym">Thysanopoda norvegica</name>
    <dbReference type="NCBI Taxonomy" id="48144"/>
    <lineage>
        <taxon>Eukaryota</taxon>
        <taxon>Metazoa</taxon>
        <taxon>Ecdysozoa</taxon>
        <taxon>Arthropoda</taxon>
        <taxon>Crustacea</taxon>
        <taxon>Multicrustacea</taxon>
        <taxon>Malacostraca</taxon>
        <taxon>Eumalacostraca</taxon>
        <taxon>Eucarida</taxon>
        <taxon>Euphausiacea</taxon>
        <taxon>Euphausiidae</taxon>
        <taxon>Meganyctiphanes</taxon>
    </lineage>
</organism>
<name>A0AAV2QHN4_MEGNR</name>
<dbReference type="Proteomes" id="UP001497623">
    <property type="component" value="Unassembled WGS sequence"/>
</dbReference>
<dbReference type="EMBL" id="CAXKWB010006203">
    <property type="protein sequence ID" value="CAL4082038.1"/>
    <property type="molecule type" value="Genomic_DNA"/>
</dbReference>
<dbReference type="SUPFAM" id="SSF52047">
    <property type="entry name" value="RNI-like"/>
    <property type="match status" value="1"/>
</dbReference>
<proteinExistence type="predicted"/>
<dbReference type="AlphaFoldDB" id="A0AAV2QHN4"/>
<dbReference type="SMART" id="SM00368">
    <property type="entry name" value="LRR_RI"/>
    <property type="match status" value="5"/>
</dbReference>
<evidence type="ECO:0000313" key="2">
    <source>
        <dbReference type="Proteomes" id="UP001497623"/>
    </source>
</evidence>
<keyword evidence="2" id="KW-1185">Reference proteome</keyword>
<dbReference type="GO" id="GO:0005813">
    <property type="term" value="C:centrosome"/>
    <property type="evidence" value="ECO:0007669"/>
    <property type="project" value="TreeGrafter"/>
</dbReference>
<feature type="non-terminal residue" evidence="1">
    <location>
        <position position="607"/>
    </location>
</feature>
<gene>
    <name evidence="1" type="ORF">MNOR_LOCUS11685</name>
</gene>
<comment type="caution">
    <text evidence="1">The sequence shown here is derived from an EMBL/GenBank/DDBJ whole genome shotgun (WGS) entry which is preliminary data.</text>
</comment>
<sequence>MSPKAPEPQELGETLTRHYRLACELCNTYPVGRYTHQFSQGNLHVNVAEIEPEQLEAICYTLNNKVTPVGINFYIPNKRNVEIRIIHRLIDGLSTCVLQSTSLKTLQLQNIDIKGKLLSSLCKALSKTKKLCYFSLVHCKFGDAGTEQLCQSIKNVPSLFHLTLVGCHISEKGAKAVAKLIQHQSLNRDSAMWQDTLRVGQPILDNMRGLRRVTLSLNPQLGDEGVISLSQVLKEDLWIKAIDLHHCGVSNEGGVELLKLVKMNQILEVLDVRQNPFLDQKLIHNIIAALSGRSQEYAPHHYEWLPLLPEDHFPMDASVADVTKLSPNTSGCSVDTRRHNTSLLIHKLGTAQQVFSKKPQMPEKPGIPWRVEHRIYERKCEITPGCLRNHIRVSEKAHIIELNVYSKVGRKKVAAAMRRGVSLGETRNSTNQQLRNLSKLFLKPYEFQTCCRAPNQHSYPGFPELFTGYFIEEIVILSLKSCFYTLKEAVYDLANCWDELPLSILAQSYNNLLKKNLLKEGLARDFEWFRDEQPRARAVVEDILGKQPTVDFGSQIQNNPPEDLLDELVDNLVIDLHPEDMDLNVIIQVVNHQLRGSPTNAADRQQT</sequence>
<dbReference type="Gene3D" id="3.80.10.10">
    <property type="entry name" value="Ribonuclease Inhibitor"/>
    <property type="match status" value="1"/>
</dbReference>
<dbReference type="InterPro" id="IPR026212">
    <property type="entry name" value="Cep78"/>
</dbReference>
<dbReference type="PRINTS" id="PR02062">
    <property type="entry name" value="CENTROSOME78"/>
</dbReference>